<accession>A0A401UQI1</accession>
<proteinExistence type="predicted"/>
<organism evidence="1 2">
    <name type="scientific">Clostridium tagluense</name>
    <dbReference type="NCBI Taxonomy" id="360422"/>
    <lineage>
        <taxon>Bacteria</taxon>
        <taxon>Bacillati</taxon>
        <taxon>Bacillota</taxon>
        <taxon>Clostridia</taxon>
        <taxon>Eubacteriales</taxon>
        <taxon>Clostridiaceae</taxon>
        <taxon>Clostridium</taxon>
    </lineage>
</organism>
<evidence type="ECO:0008006" key="3">
    <source>
        <dbReference type="Google" id="ProtNLM"/>
    </source>
</evidence>
<keyword evidence="2" id="KW-1185">Reference proteome</keyword>
<evidence type="ECO:0000313" key="2">
    <source>
        <dbReference type="Proteomes" id="UP000287872"/>
    </source>
</evidence>
<dbReference type="OrthoDB" id="2732048at2"/>
<protein>
    <recommendedName>
        <fullName evidence="3">WxL domain-containing protein</fullName>
    </recommendedName>
</protein>
<gene>
    <name evidence="1" type="ORF">Ctaglu_34100</name>
</gene>
<comment type="caution">
    <text evidence="1">The sequence shown here is derived from an EMBL/GenBank/DDBJ whole genome shotgun (WGS) entry which is preliminary data.</text>
</comment>
<reference evidence="1 2" key="1">
    <citation type="submission" date="2018-11" db="EMBL/GenBank/DDBJ databases">
        <title>Genome sequencing and assembly of Clostridium tagluense strain A121.</title>
        <authorList>
            <person name="Murakami T."/>
            <person name="Segawa T."/>
            <person name="Shcherbakova V.A."/>
            <person name="Mori H."/>
            <person name="Yoshimura Y."/>
        </authorList>
    </citation>
    <scope>NUCLEOTIDE SEQUENCE [LARGE SCALE GENOMIC DNA]</scope>
    <source>
        <strain evidence="1 2">A121</strain>
    </source>
</reference>
<sequence>MALGNPVVTWYNNTNTTNVTNWNLGVVDADNDPTLTETQFVIWNNRGGNVAVKSMEQCTITTKDSAGGLNLPLVKETWVQARCDSMGETMFDSTTLIGATFDATGGNWKPKEHVIRAEDSAVGTGVIAGNINTGTLTTIADKQNFSKVTLRMKIPPSATAGNVDFLVRVYYTIL</sequence>
<dbReference type="RefSeq" id="WP_125003906.1">
    <property type="nucleotide sequence ID" value="NZ_BHYK01000021.1"/>
</dbReference>
<dbReference type="EMBL" id="BHYK01000021">
    <property type="protein sequence ID" value="GCD11787.1"/>
    <property type="molecule type" value="Genomic_DNA"/>
</dbReference>
<evidence type="ECO:0000313" key="1">
    <source>
        <dbReference type="EMBL" id="GCD11787.1"/>
    </source>
</evidence>
<name>A0A401UQI1_9CLOT</name>
<dbReference type="Proteomes" id="UP000287872">
    <property type="component" value="Unassembled WGS sequence"/>
</dbReference>
<dbReference type="AlphaFoldDB" id="A0A401UQI1"/>